<keyword evidence="7" id="KW-1185">Reference proteome</keyword>
<dbReference type="InterPro" id="IPR009125">
    <property type="entry name" value="ATPMK"/>
</dbReference>
<keyword evidence="2" id="KW-0812">Transmembrane</keyword>
<dbReference type="Proteomes" id="UP000694904">
    <property type="component" value="Chromosome X"/>
</dbReference>
<keyword evidence="3" id="KW-1133">Transmembrane helix</keyword>
<evidence type="ECO:0000256" key="5">
    <source>
        <dbReference type="ARBA" id="ARBA00023136"/>
    </source>
</evidence>
<evidence type="ECO:0000256" key="2">
    <source>
        <dbReference type="ARBA" id="ARBA00022692"/>
    </source>
</evidence>
<evidence type="ECO:0000256" key="6">
    <source>
        <dbReference type="SAM" id="MobiDB-lite"/>
    </source>
</evidence>
<evidence type="ECO:0000256" key="3">
    <source>
        <dbReference type="ARBA" id="ARBA00022989"/>
    </source>
</evidence>
<keyword evidence="4" id="KW-0496">Mitochondrion</keyword>
<protein>
    <submittedName>
        <fullName evidence="8">Uncharacterized protein LOC108619083</fullName>
    </submittedName>
</protein>
<feature type="region of interest" description="Disordered" evidence="6">
    <location>
        <begin position="41"/>
        <end position="153"/>
    </location>
</feature>
<feature type="compositionally biased region" description="Low complexity" evidence="6">
    <location>
        <begin position="200"/>
        <end position="216"/>
    </location>
</feature>
<keyword evidence="5" id="KW-0472">Membrane</keyword>
<feature type="region of interest" description="Disordered" evidence="6">
    <location>
        <begin position="173"/>
        <end position="305"/>
    </location>
</feature>
<dbReference type="RefSeq" id="XP_017870884.1">
    <property type="nucleotide sequence ID" value="XM_018015395.1"/>
</dbReference>
<reference evidence="7" key="2">
    <citation type="journal article" date="2016" name="G3 (Bethesda)">
        <title>Genome Evolution in Three Species of Cactophilic Drosophila.</title>
        <authorList>
            <person name="Sanchez-Flores A."/>
            <person name="Penazola F."/>
            <person name="Carpinteyro-Ponce J."/>
            <person name="Nazario-Yepiz N."/>
            <person name="Abreu-Goodger C."/>
            <person name="Machado C.A."/>
            <person name="Markow T.A."/>
        </authorList>
    </citation>
    <scope>NUCLEOTIDE SEQUENCE [LARGE SCALE GENOMIC DNA]</scope>
</reference>
<gene>
    <name evidence="8" type="primary">LOC108619083</name>
</gene>
<organism evidence="7 8">
    <name type="scientific">Drosophila arizonae</name>
    <name type="common">Fruit fly</name>
    <dbReference type="NCBI Taxonomy" id="7263"/>
    <lineage>
        <taxon>Eukaryota</taxon>
        <taxon>Metazoa</taxon>
        <taxon>Ecdysozoa</taxon>
        <taxon>Arthropoda</taxon>
        <taxon>Hexapoda</taxon>
        <taxon>Insecta</taxon>
        <taxon>Pterygota</taxon>
        <taxon>Neoptera</taxon>
        <taxon>Endopterygota</taxon>
        <taxon>Diptera</taxon>
        <taxon>Brachycera</taxon>
        <taxon>Muscomorpha</taxon>
        <taxon>Ephydroidea</taxon>
        <taxon>Drosophilidae</taxon>
        <taxon>Drosophila</taxon>
    </lineage>
</organism>
<reference evidence="7" key="1">
    <citation type="journal article" date="1997" name="Nucleic Acids Res.">
        <title>tRNAscan-SE: a program for improved detection of transfer RNA genes in genomic sequence.</title>
        <authorList>
            <person name="Lowe T.M."/>
            <person name="Eddy S.R."/>
        </authorList>
    </citation>
    <scope>NUCLEOTIDE SEQUENCE [LARGE SCALE GENOMIC DNA]</scope>
</reference>
<name>A0ABM1PUJ8_DROAR</name>
<reference evidence="8" key="3">
    <citation type="submission" date="2025-08" db="UniProtKB">
        <authorList>
            <consortium name="RefSeq"/>
        </authorList>
    </citation>
    <scope>IDENTIFICATION</scope>
    <source>
        <tissue evidence="8">Whole organism</tissue>
    </source>
</reference>
<dbReference type="GeneID" id="108619083"/>
<sequence length="325" mass="35324">MADGFKKYFNGSTMSGRANVAKATYATLALVYLFYRVRRGKGQPAEGKEPPNCSCDEKKKKQMKDASGRDCSVCRERKPREDRCSKEPPPPPPPSASGKCEPPKRRKCPCDATKPQHTQHHPQSNPKAHSQPATASFAASPENVDEAHPTRELITQMHEAASRVLRNVIGAVIGDTASGGTRSVDTDENGNRATKALPTPAAAAVAPPAASSPPVSINEPGDQLDDEGSDYDPDTQLLSRQRRTAPRACVPSNTSSDPDAAVQLEELAAVTQSQTESQTVSQLQPPPKVLSTSITQSKPQSQPHHRFRYFENDFASEMFFEDFED</sequence>
<evidence type="ECO:0000256" key="1">
    <source>
        <dbReference type="ARBA" id="ARBA00004304"/>
    </source>
</evidence>
<dbReference type="PANTHER" id="PTHR34038:SF1">
    <property type="entry name" value="ATP SYNTHASE MEMBRANE SUBUNIT K, MITOCHONDRIAL"/>
    <property type="match status" value="1"/>
</dbReference>
<dbReference type="Pfam" id="PF14960">
    <property type="entry name" value="ATP_synth_reg"/>
    <property type="match status" value="1"/>
</dbReference>
<feature type="compositionally biased region" description="Low complexity" evidence="6">
    <location>
        <begin position="271"/>
        <end position="283"/>
    </location>
</feature>
<feature type="compositionally biased region" description="Polar residues" evidence="6">
    <location>
        <begin position="121"/>
        <end position="134"/>
    </location>
</feature>
<dbReference type="PANTHER" id="PTHR34038">
    <property type="entry name" value="ATP SYNTHASE MEMBRANE SUBUNIT DAPIT, MITOCHONDRIAL"/>
    <property type="match status" value="1"/>
</dbReference>
<accession>A0ABM1PUJ8</accession>
<evidence type="ECO:0000313" key="8">
    <source>
        <dbReference type="RefSeq" id="XP_017870884.1"/>
    </source>
</evidence>
<proteinExistence type="predicted"/>
<feature type="compositionally biased region" description="Acidic residues" evidence="6">
    <location>
        <begin position="222"/>
        <end position="233"/>
    </location>
</feature>
<evidence type="ECO:0000313" key="7">
    <source>
        <dbReference type="Proteomes" id="UP000694904"/>
    </source>
</evidence>
<comment type="subcellular location">
    <subcellularLocation>
        <location evidence="1">Mitochondrion membrane</location>
        <topology evidence="1">Single-pass membrane protein</topology>
    </subcellularLocation>
</comment>
<feature type="compositionally biased region" description="Polar residues" evidence="6">
    <location>
        <begin position="290"/>
        <end position="302"/>
    </location>
</feature>
<feature type="compositionally biased region" description="Basic and acidic residues" evidence="6">
    <location>
        <begin position="55"/>
        <end position="86"/>
    </location>
</feature>
<evidence type="ECO:0000256" key="4">
    <source>
        <dbReference type="ARBA" id="ARBA00023128"/>
    </source>
</evidence>